<evidence type="ECO:0000313" key="7">
    <source>
        <dbReference type="Proteomes" id="UP000637578"/>
    </source>
</evidence>
<gene>
    <name evidence="6" type="ORF">GCM10012275_41650</name>
</gene>
<dbReference type="InterPro" id="IPR001647">
    <property type="entry name" value="HTH_TetR"/>
</dbReference>
<dbReference type="PRINTS" id="PR00455">
    <property type="entry name" value="HTHTETR"/>
</dbReference>
<proteinExistence type="predicted"/>
<dbReference type="InterPro" id="IPR025996">
    <property type="entry name" value="MT1864/Rv1816-like_C"/>
</dbReference>
<dbReference type="EMBL" id="BMMK01000021">
    <property type="protein sequence ID" value="GGM66876.1"/>
    <property type="molecule type" value="Genomic_DNA"/>
</dbReference>
<evidence type="ECO:0000256" key="3">
    <source>
        <dbReference type="ARBA" id="ARBA00023163"/>
    </source>
</evidence>
<evidence type="ECO:0000256" key="2">
    <source>
        <dbReference type="ARBA" id="ARBA00023125"/>
    </source>
</evidence>
<dbReference type="Pfam" id="PF13305">
    <property type="entry name" value="TetR_C_33"/>
    <property type="match status" value="1"/>
</dbReference>
<keyword evidence="2 4" id="KW-0238">DNA-binding</keyword>
<dbReference type="GO" id="GO:0003700">
    <property type="term" value="F:DNA-binding transcription factor activity"/>
    <property type="evidence" value="ECO:0007669"/>
    <property type="project" value="TreeGrafter"/>
</dbReference>
<dbReference type="InterPro" id="IPR050109">
    <property type="entry name" value="HTH-type_TetR-like_transc_reg"/>
</dbReference>
<evidence type="ECO:0000313" key="6">
    <source>
        <dbReference type="EMBL" id="GGM66876.1"/>
    </source>
</evidence>
<reference evidence="6" key="1">
    <citation type="journal article" date="2014" name="Int. J. Syst. Evol. Microbiol.">
        <title>Complete genome sequence of Corynebacterium casei LMG S-19264T (=DSM 44701T), isolated from a smear-ripened cheese.</title>
        <authorList>
            <consortium name="US DOE Joint Genome Institute (JGI-PGF)"/>
            <person name="Walter F."/>
            <person name="Albersmeier A."/>
            <person name="Kalinowski J."/>
            <person name="Ruckert C."/>
        </authorList>
    </citation>
    <scope>NUCLEOTIDE SEQUENCE</scope>
    <source>
        <strain evidence="6">CGMCC 4.5737</strain>
    </source>
</reference>
<feature type="domain" description="HTH tetR-type" evidence="5">
    <location>
        <begin position="12"/>
        <end position="72"/>
    </location>
</feature>
<feature type="DNA-binding region" description="H-T-H motif" evidence="4">
    <location>
        <begin position="35"/>
        <end position="54"/>
    </location>
</feature>
<keyword evidence="1" id="KW-0805">Transcription regulation</keyword>
<protein>
    <submittedName>
        <fullName evidence="6">TetR family transcriptional regulator</fullName>
    </submittedName>
</protein>
<name>A0A8J3CH64_9PSEU</name>
<comment type="caution">
    <text evidence="6">The sequence shown here is derived from an EMBL/GenBank/DDBJ whole genome shotgun (WGS) entry which is preliminary data.</text>
</comment>
<keyword evidence="3" id="KW-0804">Transcription</keyword>
<evidence type="ECO:0000256" key="4">
    <source>
        <dbReference type="PROSITE-ProRule" id="PRU00335"/>
    </source>
</evidence>
<dbReference type="RefSeq" id="WP_189060078.1">
    <property type="nucleotide sequence ID" value="NZ_BMMK01000021.1"/>
</dbReference>
<dbReference type="InterPro" id="IPR036271">
    <property type="entry name" value="Tet_transcr_reg_TetR-rel_C_sf"/>
</dbReference>
<dbReference type="AlphaFoldDB" id="A0A8J3CH64"/>
<dbReference type="SUPFAM" id="SSF46689">
    <property type="entry name" value="Homeodomain-like"/>
    <property type="match status" value="1"/>
</dbReference>
<dbReference type="PROSITE" id="PS50977">
    <property type="entry name" value="HTH_TETR_2"/>
    <property type="match status" value="1"/>
</dbReference>
<dbReference type="PANTHER" id="PTHR30055">
    <property type="entry name" value="HTH-TYPE TRANSCRIPTIONAL REGULATOR RUTR"/>
    <property type="match status" value="1"/>
</dbReference>
<sequence length="243" mass="27003">MSEATRRERLRAETEREIRASARELLVREGREAVTLRAIARELGITAPALYRYYDSREALLVALCQDICADLAADLRAAIDRVGQDQPAERVFAACWGFRRWALAHPHEFALVFARPSAGEPAPTGHELGRDEFGRAFLEVVLPLFVSARIWVPADDTVPTELHDDLLRFREMLAETLGGSSPARELSIGAIFLMLQSWARLYGHVALEVFGQLDFAVSSSEPLFESMLAGLAEEVGLTPSMH</sequence>
<evidence type="ECO:0000259" key="5">
    <source>
        <dbReference type="PROSITE" id="PS50977"/>
    </source>
</evidence>
<dbReference type="Pfam" id="PF00440">
    <property type="entry name" value="TetR_N"/>
    <property type="match status" value="1"/>
</dbReference>
<dbReference type="InterPro" id="IPR009057">
    <property type="entry name" value="Homeodomain-like_sf"/>
</dbReference>
<dbReference type="SUPFAM" id="SSF48498">
    <property type="entry name" value="Tetracyclin repressor-like, C-terminal domain"/>
    <property type="match status" value="1"/>
</dbReference>
<dbReference type="PANTHER" id="PTHR30055:SF243">
    <property type="entry name" value="HTH-TYPE TRANSCRIPTIONAL REGULATOR RV1816"/>
    <property type="match status" value="1"/>
</dbReference>
<dbReference type="GO" id="GO:0000976">
    <property type="term" value="F:transcription cis-regulatory region binding"/>
    <property type="evidence" value="ECO:0007669"/>
    <property type="project" value="TreeGrafter"/>
</dbReference>
<organism evidence="6 7">
    <name type="scientific">Longimycelium tulufanense</name>
    <dbReference type="NCBI Taxonomy" id="907463"/>
    <lineage>
        <taxon>Bacteria</taxon>
        <taxon>Bacillati</taxon>
        <taxon>Actinomycetota</taxon>
        <taxon>Actinomycetes</taxon>
        <taxon>Pseudonocardiales</taxon>
        <taxon>Pseudonocardiaceae</taxon>
        <taxon>Longimycelium</taxon>
    </lineage>
</organism>
<keyword evidence="7" id="KW-1185">Reference proteome</keyword>
<dbReference type="Gene3D" id="1.10.357.10">
    <property type="entry name" value="Tetracycline Repressor, domain 2"/>
    <property type="match status" value="1"/>
</dbReference>
<evidence type="ECO:0000256" key="1">
    <source>
        <dbReference type="ARBA" id="ARBA00023015"/>
    </source>
</evidence>
<accession>A0A8J3CH64</accession>
<reference evidence="6" key="2">
    <citation type="submission" date="2020-09" db="EMBL/GenBank/DDBJ databases">
        <authorList>
            <person name="Sun Q."/>
            <person name="Zhou Y."/>
        </authorList>
    </citation>
    <scope>NUCLEOTIDE SEQUENCE</scope>
    <source>
        <strain evidence="6">CGMCC 4.5737</strain>
    </source>
</reference>
<dbReference type="Proteomes" id="UP000637578">
    <property type="component" value="Unassembled WGS sequence"/>
</dbReference>